<dbReference type="AlphaFoldDB" id="A0AAV4VPD9"/>
<sequence>MKLLGIYAILRSFSSEADSNRICEMFTHFSPPSSKAAELRFNGIKGMGQYNSLYILNRNRSRPIKMSRFTLFSASSSATEGFPNKRVGGGSILFSIHSQA</sequence>
<evidence type="ECO:0000313" key="1">
    <source>
        <dbReference type="EMBL" id="GIY71893.1"/>
    </source>
</evidence>
<comment type="caution">
    <text evidence="1">The sequence shown here is derived from an EMBL/GenBank/DDBJ whole genome shotgun (WGS) entry which is preliminary data.</text>
</comment>
<evidence type="ECO:0000313" key="2">
    <source>
        <dbReference type="Proteomes" id="UP001054945"/>
    </source>
</evidence>
<name>A0AAV4VPD9_CAEEX</name>
<dbReference type="Proteomes" id="UP001054945">
    <property type="component" value="Unassembled WGS sequence"/>
</dbReference>
<gene>
    <name evidence="1" type="ORF">CEXT_787371</name>
</gene>
<protein>
    <submittedName>
        <fullName evidence="1">Uncharacterized protein</fullName>
    </submittedName>
</protein>
<dbReference type="EMBL" id="BPLR01014868">
    <property type="protein sequence ID" value="GIY71893.1"/>
    <property type="molecule type" value="Genomic_DNA"/>
</dbReference>
<proteinExistence type="predicted"/>
<organism evidence="1 2">
    <name type="scientific">Caerostris extrusa</name>
    <name type="common">Bark spider</name>
    <name type="synonym">Caerostris bankana</name>
    <dbReference type="NCBI Taxonomy" id="172846"/>
    <lineage>
        <taxon>Eukaryota</taxon>
        <taxon>Metazoa</taxon>
        <taxon>Ecdysozoa</taxon>
        <taxon>Arthropoda</taxon>
        <taxon>Chelicerata</taxon>
        <taxon>Arachnida</taxon>
        <taxon>Araneae</taxon>
        <taxon>Araneomorphae</taxon>
        <taxon>Entelegynae</taxon>
        <taxon>Araneoidea</taxon>
        <taxon>Araneidae</taxon>
        <taxon>Caerostris</taxon>
    </lineage>
</organism>
<accession>A0AAV4VPD9</accession>
<keyword evidence="2" id="KW-1185">Reference proteome</keyword>
<reference evidence="1 2" key="1">
    <citation type="submission" date="2021-06" db="EMBL/GenBank/DDBJ databases">
        <title>Caerostris extrusa draft genome.</title>
        <authorList>
            <person name="Kono N."/>
            <person name="Arakawa K."/>
        </authorList>
    </citation>
    <scope>NUCLEOTIDE SEQUENCE [LARGE SCALE GENOMIC DNA]</scope>
</reference>